<dbReference type="AlphaFoldDB" id="A0A3B1A103"/>
<organism evidence="2">
    <name type="scientific">hydrothermal vent metagenome</name>
    <dbReference type="NCBI Taxonomy" id="652676"/>
    <lineage>
        <taxon>unclassified sequences</taxon>
        <taxon>metagenomes</taxon>
        <taxon>ecological metagenomes</taxon>
    </lineage>
</organism>
<feature type="domain" description="Ig-like SoxY" evidence="1">
    <location>
        <begin position="41"/>
        <end position="137"/>
    </location>
</feature>
<evidence type="ECO:0000259" key="1">
    <source>
        <dbReference type="Pfam" id="PF13501"/>
    </source>
</evidence>
<proteinExistence type="predicted"/>
<dbReference type="InterPro" id="IPR038162">
    <property type="entry name" value="SoxY_sf"/>
</dbReference>
<protein>
    <recommendedName>
        <fullName evidence="1">Ig-like SoxY domain-containing protein</fullName>
    </recommendedName>
</protein>
<dbReference type="Gene3D" id="2.60.40.2470">
    <property type="entry name" value="SoxY domain"/>
    <property type="match status" value="1"/>
</dbReference>
<name>A0A3B1A103_9ZZZZ</name>
<dbReference type="EMBL" id="UOFS01000013">
    <property type="protein sequence ID" value="VAW93422.1"/>
    <property type="molecule type" value="Genomic_DNA"/>
</dbReference>
<dbReference type="InterPro" id="IPR032711">
    <property type="entry name" value="SoxY"/>
</dbReference>
<reference evidence="2" key="1">
    <citation type="submission" date="2018-06" db="EMBL/GenBank/DDBJ databases">
        <authorList>
            <person name="Zhirakovskaya E."/>
        </authorList>
    </citation>
    <scope>NUCLEOTIDE SEQUENCE</scope>
</reference>
<evidence type="ECO:0000313" key="2">
    <source>
        <dbReference type="EMBL" id="VAW93422.1"/>
    </source>
</evidence>
<dbReference type="Pfam" id="PF13501">
    <property type="entry name" value="SoxY"/>
    <property type="match status" value="1"/>
</dbReference>
<accession>A0A3B1A103</accession>
<sequence length="239" mass="26058">MRGSNDASTNTLDDKLVEQPFETAMAIYDTVTGDINNYISTDIIIEAPSRTVVNEINGSVIPVTITIPAGAGTLWVFIDSNSDKPAARIDIIEPTGEPQSITTRVKMMGPGNIIAVFDDGSSTLRANTQRVDVTINGTLTKCPVSPCVLPEFSVENIQTAATEKKGIFQMLITHDMYVENYISSISLFVNNVVSTNVYFTPYIAKNNHLSIFFKKPVTTLQYLLKQSNGNSVSNNIPLS</sequence>
<gene>
    <name evidence="2" type="ORF">MNBD_GAMMA22-722</name>
</gene>